<dbReference type="STRING" id="52441.SAMN05216302_101827"/>
<dbReference type="Proteomes" id="UP000199533">
    <property type="component" value="Unassembled WGS sequence"/>
</dbReference>
<gene>
    <name evidence="25" type="ORF">SAMN05216302_101827</name>
</gene>
<evidence type="ECO:0000256" key="20">
    <source>
        <dbReference type="SAM" id="Phobius"/>
    </source>
</evidence>
<dbReference type="PROSITE" id="PS50109">
    <property type="entry name" value="HIS_KIN"/>
    <property type="match status" value="1"/>
</dbReference>
<name>A0A1I4CZK6_9PROT</name>
<dbReference type="InterPro" id="IPR011006">
    <property type="entry name" value="CheY-like_superfamily"/>
</dbReference>
<evidence type="ECO:0000256" key="18">
    <source>
        <dbReference type="PROSITE-ProRule" id="PRU00110"/>
    </source>
</evidence>
<dbReference type="GO" id="GO:0005886">
    <property type="term" value="C:plasma membrane"/>
    <property type="evidence" value="ECO:0007669"/>
    <property type="project" value="UniProtKB-SubCell"/>
</dbReference>
<dbReference type="InterPro" id="IPR004358">
    <property type="entry name" value="Sig_transdc_His_kin-like_C"/>
</dbReference>
<evidence type="ECO:0000256" key="8">
    <source>
        <dbReference type="ARBA" id="ARBA00022741"/>
    </source>
</evidence>
<evidence type="ECO:0000256" key="5">
    <source>
        <dbReference type="ARBA" id="ARBA00022553"/>
    </source>
</evidence>
<dbReference type="InterPro" id="IPR036890">
    <property type="entry name" value="HATPase_C_sf"/>
</dbReference>
<dbReference type="InterPro" id="IPR005467">
    <property type="entry name" value="His_kinase_dom"/>
</dbReference>
<dbReference type="CDD" id="cd17546">
    <property type="entry name" value="REC_hyHK_CKI1_RcsC-like"/>
    <property type="match status" value="1"/>
</dbReference>
<keyword evidence="5 19" id="KW-0597">Phosphoprotein</keyword>
<reference evidence="26" key="1">
    <citation type="submission" date="2016-10" db="EMBL/GenBank/DDBJ databases">
        <authorList>
            <person name="Varghese N."/>
            <person name="Submissions S."/>
        </authorList>
    </citation>
    <scope>NUCLEOTIDE SEQUENCE [LARGE SCALE GENOMIC DNA]</scope>
    <source>
        <strain evidence="26">Nm69</strain>
    </source>
</reference>
<evidence type="ECO:0000259" key="24">
    <source>
        <dbReference type="PROSITE" id="PS50894"/>
    </source>
</evidence>
<keyword evidence="12" id="KW-0902">Two-component regulatory system</keyword>
<dbReference type="CDD" id="cd00082">
    <property type="entry name" value="HisKA"/>
    <property type="match status" value="1"/>
</dbReference>
<dbReference type="InterPro" id="IPR003594">
    <property type="entry name" value="HATPase_dom"/>
</dbReference>
<dbReference type="SUPFAM" id="SSF55874">
    <property type="entry name" value="ATPase domain of HSP90 chaperone/DNA topoisomerase II/histidine kinase"/>
    <property type="match status" value="1"/>
</dbReference>
<dbReference type="FunFam" id="1.10.287.130:FF:000002">
    <property type="entry name" value="Two-component osmosensing histidine kinase"/>
    <property type="match status" value="1"/>
</dbReference>
<dbReference type="PROSITE" id="PS50894">
    <property type="entry name" value="HPT"/>
    <property type="match status" value="1"/>
</dbReference>
<feature type="modified residue" description="4-aspartylphosphate" evidence="19">
    <location>
        <position position="574"/>
    </location>
</feature>
<dbReference type="FunFam" id="3.30.565.10:FF:000010">
    <property type="entry name" value="Sensor histidine kinase RcsC"/>
    <property type="match status" value="1"/>
</dbReference>
<evidence type="ECO:0000256" key="13">
    <source>
        <dbReference type="ARBA" id="ARBA00023136"/>
    </source>
</evidence>
<evidence type="ECO:0000256" key="15">
    <source>
        <dbReference type="ARBA" id="ARBA00064003"/>
    </source>
</evidence>
<feature type="modified residue" description="Phosphohistidine" evidence="18">
    <location>
        <position position="869"/>
    </location>
</feature>
<dbReference type="InterPro" id="IPR008207">
    <property type="entry name" value="Sig_transdc_His_kin_Hpt_dom"/>
</dbReference>
<keyword evidence="26" id="KW-1185">Reference proteome</keyword>
<dbReference type="EMBL" id="FOSP01000018">
    <property type="protein sequence ID" value="SFK86702.1"/>
    <property type="molecule type" value="Genomic_DNA"/>
</dbReference>
<evidence type="ECO:0000256" key="12">
    <source>
        <dbReference type="ARBA" id="ARBA00023012"/>
    </source>
</evidence>
<dbReference type="SMART" id="SM00388">
    <property type="entry name" value="HisKA"/>
    <property type="match status" value="1"/>
</dbReference>
<keyword evidence="7 20" id="KW-0812">Transmembrane</keyword>
<dbReference type="CDD" id="cd00088">
    <property type="entry name" value="HPT"/>
    <property type="match status" value="1"/>
</dbReference>
<keyword evidence="8" id="KW-0547">Nucleotide-binding</keyword>
<keyword evidence="4" id="KW-1003">Cell membrane</keyword>
<evidence type="ECO:0000256" key="14">
    <source>
        <dbReference type="ARBA" id="ARBA00058004"/>
    </source>
</evidence>
<feature type="domain" description="Histidine kinase" evidence="21">
    <location>
        <begin position="280"/>
        <end position="502"/>
    </location>
</feature>
<dbReference type="SUPFAM" id="SSF47226">
    <property type="entry name" value="Histidine-containing phosphotransfer domain, HPT domain"/>
    <property type="match status" value="1"/>
</dbReference>
<keyword evidence="13 20" id="KW-0472">Membrane</keyword>
<evidence type="ECO:0000256" key="16">
    <source>
        <dbReference type="ARBA" id="ARBA00068150"/>
    </source>
</evidence>
<dbReference type="PANTHER" id="PTHR45339">
    <property type="entry name" value="HYBRID SIGNAL TRANSDUCTION HISTIDINE KINASE J"/>
    <property type="match status" value="1"/>
</dbReference>
<evidence type="ECO:0000256" key="10">
    <source>
        <dbReference type="ARBA" id="ARBA00022840"/>
    </source>
</evidence>
<sequence length="927" mass="103451">MSVIKNPINATQSTMNEQLLRIARMTLGSTLAIVAVVLIIGNFVLNLLSLINSNETKASAFAENIAASLAFEDVGSAQELLDSLASSDDVTAAVVFTRDRQQFARFQVNQALSEDFFTLPEKNLKTNLRHVKLVQPITFQQENYGYFFLATSLSAIYWQTAWLTLVILITAALAMITSHLMLYRLNAAVLVPLTKLSDLIDYVSIKTDFNIRAEHSAIVELNTLANGFNHMLEQIGQRDKRLAYQRDQLEIEVGVRTAELVTAKEAAEAASRIKSEFLATMSHEIRTPLNGVLGMNELLLNSELNPQQKIWAESVQLSGHHLLGVINDILDFSKIESGYMQLESVDFDLVNLVEEAAAMFSKQAKDKDLELAVQFLPPNTPLNLQGDPFRLRQIVINLINNAIKFTKKGEVVVRTTVQEETERQLKIRICVEDTGIGIAPEAIKKIFEHFSQADARTTRQYGGTGLGLTICKLLVELMHGRIWVNSVPGRGSHFFIELQLDKALNPVADRSADMMFKDIYALVVDDNQTNREILVNQLVSWNMHVYCASGGSEALHIMKEASKDNVLFHLVILDMHMPGMNGMQLACAIQLDDQLGKPHLMMLTSTASDGAQLKKSKEIGISRYIHKPIRQSDLYNVIADILSAVPVDSQFPVVNKKIHEKDLQGVLLLAEDNPVNQQVARAMLQSVGLQMELASNGQEAYQMVKNNYYDLVFMDCQMPVMDGYEATKLIRELPGNRGNLSIVALTANALSDDRQKCLDVGMNDFLSKPFSLTQLRAMLERWLPKQELSEQVEKESNIDVEEHDGYQKVEHSVINQEKLTTLSSLDTDGSNYLLKNVLSVFQSSAPQTMSQINQAMLAKDSDALQRAAHTLKSSAANVGAEQLAHLCRQIESYASEEQMESVQKLISTLNHESEKVFSELHLLVDDM</sequence>
<dbReference type="EC" id="2.7.13.3" evidence="3"/>
<dbReference type="InterPro" id="IPR001789">
    <property type="entry name" value="Sig_transdc_resp-reg_receiver"/>
</dbReference>
<dbReference type="Pfam" id="PF01627">
    <property type="entry name" value="Hpt"/>
    <property type="match status" value="1"/>
</dbReference>
<evidence type="ECO:0000259" key="23">
    <source>
        <dbReference type="PROSITE" id="PS50885"/>
    </source>
</evidence>
<dbReference type="CDD" id="cd00156">
    <property type="entry name" value="REC"/>
    <property type="match status" value="1"/>
</dbReference>
<dbReference type="PRINTS" id="PR00344">
    <property type="entry name" value="BCTRLSENSOR"/>
</dbReference>
<keyword evidence="9 25" id="KW-0418">Kinase</keyword>
<evidence type="ECO:0000313" key="26">
    <source>
        <dbReference type="Proteomes" id="UP000199533"/>
    </source>
</evidence>
<dbReference type="Gene3D" id="6.10.340.10">
    <property type="match status" value="1"/>
</dbReference>
<dbReference type="Gene3D" id="1.10.287.130">
    <property type="match status" value="1"/>
</dbReference>
<feature type="domain" description="Response regulatory" evidence="22">
    <location>
        <begin position="666"/>
        <end position="783"/>
    </location>
</feature>
<accession>A0A1I4CZK6</accession>
<feature type="domain" description="HAMP" evidence="23">
    <location>
        <begin position="187"/>
        <end position="240"/>
    </location>
</feature>
<dbReference type="InterPro" id="IPR036641">
    <property type="entry name" value="HPT_dom_sf"/>
</dbReference>
<comment type="catalytic activity">
    <reaction evidence="1">
        <text>ATP + protein L-histidine = ADP + protein N-phospho-L-histidine.</text>
        <dbReference type="EC" id="2.7.13.3"/>
    </reaction>
</comment>
<dbReference type="PROSITE" id="PS50110">
    <property type="entry name" value="RESPONSE_REGULATORY"/>
    <property type="match status" value="2"/>
</dbReference>
<evidence type="ECO:0000256" key="1">
    <source>
        <dbReference type="ARBA" id="ARBA00000085"/>
    </source>
</evidence>
<dbReference type="RefSeq" id="WP_090700404.1">
    <property type="nucleotide sequence ID" value="NZ_FOSP01000018.1"/>
</dbReference>
<keyword evidence="10" id="KW-0067">ATP-binding</keyword>
<dbReference type="CDD" id="cd06225">
    <property type="entry name" value="HAMP"/>
    <property type="match status" value="1"/>
</dbReference>
<evidence type="ECO:0000256" key="4">
    <source>
        <dbReference type="ARBA" id="ARBA00022475"/>
    </source>
</evidence>
<evidence type="ECO:0000256" key="6">
    <source>
        <dbReference type="ARBA" id="ARBA00022679"/>
    </source>
</evidence>
<evidence type="ECO:0000256" key="19">
    <source>
        <dbReference type="PROSITE-ProRule" id="PRU00169"/>
    </source>
</evidence>
<comment type="function">
    <text evidence="14">Member of the two-component regulatory system BvgS/BvgA. Phosphorylates BvgA via a four-step phosphorelay in response to environmental signals.</text>
</comment>
<dbReference type="CDD" id="cd16922">
    <property type="entry name" value="HATPase_EvgS-ArcB-TorS-like"/>
    <property type="match status" value="1"/>
</dbReference>
<dbReference type="GO" id="GO:0005524">
    <property type="term" value="F:ATP binding"/>
    <property type="evidence" value="ECO:0007669"/>
    <property type="project" value="UniProtKB-KW"/>
</dbReference>
<organism evidence="25 26">
    <name type="scientific">Nitrosomonas aestuarii</name>
    <dbReference type="NCBI Taxonomy" id="52441"/>
    <lineage>
        <taxon>Bacteria</taxon>
        <taxon>Pseudomonadati</taxon>
        <taxon>Pseudomonadota</taxon>
        <taxon>Betaproteobacteria</taxon>
        <taxon>Nitrosomonadales</taxon>
        <taxon>Nitrosomonadaceae</taxon>
        <taxon>Nitrosomonas</taxon>
    </lineage>
</organism>
<dbReference type="Pfam" id="PF02518">
    <property type="entry name" value="HATPase_c"/>
    <property type="match status" value="1"/>
</dbReference>
<dbReference type="SUPFAM" id="SSF47384">
    <property type="entry name" value="Homodimeric domain of signal transducing histidine kinase"/>
    <property type="match status" value="1"/>
</dbReference>
<feature type="domain" description="Response regulatory" evidence="22">
    <location>
        <begin position="520"/>
        <end position="642"/>
    </location>
</feature>
<dbReference type="PANTHER" id="PTHR45339:SF1">
    <property type="entry name" value="HYBRID SIGNAL TRANSDUCTION HISTIDINE KINASE J"/>
    <property type="match status" value="1"/>
</dbReference>
<evidence type="ECO:0000256" key="3">
    <source>
        <dbReference type="ARBA" id="ARBA00012438"/>
    </source>
</evidence>
<feature type="transmembrane region" description="Helical" evidence="20">
    <location>
        <begin position="156"/>
        <end position="176"/>
    </location>
</feature>
<comment type="subcellular location">
    <subcellularLocation>
        <location evidence="2">Cell membrane</location>
        <topology evidence="2">Multi-pass membrane protein</topology>
    </subcellularLocation>
</comment>
<keyword evidence="6" id="KW-0808">Transferase</keyword>
<evidence type="ECO:0000259" key="22">
    <source>
        <dbReference type="PROSITE" id="PS50110"/>
    </source>
</evidence>
<dbReference type="SMART" id="SM00073">
    <property type="entry name" value="HPT"/>
    <property type="match status" value="1"/>
</dbReference>
<evidence type="ECO:0000313" key="25">
    <source>
        <dbReference type="EMBL" id="SFK86702.1"/>
    </source>
</evidence>
<dbReference type="Pfam" id="PF00512">
    <property type="entry name" value="HisKA"/>
    <property type="match status" value="1"/>
</dbReference>
<dbReference type="SMART" id="SM00387">
    <property type="entry name" value="HATPase_c"/>
    <property type="match status" value="1"/>
</dbReference>
<dbReference type="PROSITE" id="PS50885">
    <property type="entry name" value="HAMP"/>
    <property type="match status" value="1"/>
</dbReference>
<dbReference type="InterPro" id="IPR003661">
    <property type="entry name" value="HisK_dim/P_dom"/>
</dbReference>
<dbReference type="Gene3D" id="1.20.120.160">
    <property type="entry name" value="HPT domain"/>
    <property type="match status" value="1"/>
</dbReference>
<dbReference type="GO" id="GO:0000155">
    <property type="term" value="F:phosphorelay sensor kinase activity"/>
    <property type="evidence" value="ECO:0007669"/>
    <property type="project" value="InterPro"/>
</dbReference>
<evidence type="ECO:0000256" key="9">
    <source>
        <dbReference type="ARBA" id="ARBA00022777"/>
    </source>
</evidence>
<dbReference type="Pfam" id="PF00072">
    <property type="entry name" value="Response_reg"/>
    <property type="match status" value="2"/>
</dbReference>
<proteinExistence type="predicted"/>
<dbReference type="OrthoDB" id="8552871at2"/>
<dbReference type="InterPro" id="IPR003660">
    <property type="entry name" value="HAMP_dom"/>
</dbReference>
<feature type="modified residue" description="4-aspartylphosphate" evidence="19">
    <location>
        <position position="715"/>
    </location>
</feature>
<feature type="domain" description="HPt" evidence="24">
    <location>
        <begin position="830"/>
        <end position="923"/>
    </location>
</feature>
<dbReference type="Gene3D" id="3.40.50.2300">
    <property type="match status" value="2"/>
</dbReference>
<keyword evidence="11 20" id="KW-1133">Transmembrane helix</keyword>
<dbReference type="AlphaFoldDB" id="A0A1I4CZK6"/>
<dbReference type="SUPFAM" id="SSF52172">
    <property type="entry name" value="CheY-like"/>
    <property type="match status" value="2"/>
</dbReference>
<evidence type="ECO:0000256" key="11">
    <source>
        <dbReference type="ARBA" id="ARBA00022989"/>
    </source>
</evidence>
<dbReference type="SMART" id="SM00448">
    <property type="entry name" value="REC"/>
    <property type="match status" value="2"/>
</dbReference>
<evidence type="ECO:0000259" key="21">
    <source>
        <dbReference type="PROSITE" id="PS50109"/>
    </source>
</evidence>
<dbReference type="Pfam" id="PF17152">
    <property type="entry name" value="CHASE8"/>
    <property type="match status" value="1"/>
</dbReference>
<evidence type="ECO:0000256" key="17">
    <source>
        <dbReference type="ARBA" id="ARBA00070152"/>
    </source>
</evidence>
<feature type="transmembrane region" description="Helical" evidence="20">
    <location>
        <begin position="25"/>
        <end position="45"/>
    </location>
</feature>
<dbReference type="InterPro" id="IPR036097">
    <property type="entry name" value="HisK_dim/P_sf"/>
</dbReference>
<dbReference type="Gene3D" id="3.30.565.10">
    <property type="entry name" value="Histidine kinase-like ATPase, C-terminal domain"/>
    <property type="match status" value="1"/>
</dbReference>
<comment type="subunit">
    <text evidence="15">At low DSF concentrations, interacts with RpfF.</text>
</comment>
<evidence type="ECO:0000256" key="7">
    <source>
        <dbReference type="ARBA" id="ARBA00022692"/>
    </source>
</evidence>
<evidence type="ECO:0000256" key="2">
    <source>
        <dbReference type="ARBA" id="ARBA00004651"/>
    </source>
</evidence>
<protein>
    <recommendedName>
        <fullName evidence="16">Sensory/regulatory protein RpfC</fullName>
        <ecNumber evidence="3">2.7.13.3</ecNumber>
    </recommendedName>
    <alternativeName>
        <fullName evidence="17">Virulence sensor protein BvgS</fullName>
    </alternativeName>
</protein>
<dbReference type="InterPro" id="IPR033417">
    <property type="entry name" value="CHASE8"/>
</dbReference>